<evidence type="ECO:0000313" key="3">
    <source>
        <dbReference type="EMBL" id="EPX87005.1"/>
    </source>
</evidence>
<evidence type="ECO:0000256" key="2">
    <source>
        <dbReference type="SAM" id="SignalP"/>
    </source>
</evidence>
<feature type="transmembrane region" description="Helical" evidence="1">
    <location>
        <begin position="98"/>
        <end position="121"/>
    </location>
</feature>
<feature type="chain" id="PRO_5004569181" description="Integral membrane protein" evidence="2">
    <location>
        <begin position="25"/>
        <end position="201"/>
    </location>
</feature>
<feature type="transmembrane region" description="Helical" evidence="1">
    <location>
        <begin position="133"/>
        <end position="152"/>
    </location>
</feature>
<reference evidence="4" key="1">
    <citation type="journal article" date="2014" name="Stand. Genomic Sci.">
        <title>Genome sequence of the exopolysaccharide-producing Salipiger mucosus type strain (DSM 16094(T)), a moderately halophilic member of the Roseobacter clade.</title>
        <authorList>
            <person name="Riedel T."/>
            <person name="Spring S."/>
            <person name="Fiebig A."/>
            <person name="Petersen J."/>
            <person name="Kyrpides N.C."/>
            <person name="Goker M."/>
            <person name="Klenk H.P."/>
        </authorList>
    </citation>
    <scope>NUCLEOTIDE SEQUENCE [LARGE SCALE GENOMIC DNA]</scope>
    <source>
        <strain evidence="4">DSM 16094</strain>
    </source>
</reference>
<keyword evidence="1" id="KW-1133">Transmembrane helix</keyword>
<accession>S9SA23</accession>
<dbReference type="NCBIfam" id="NF038065">
    <property type="entry name" value="Pr6Pr"/>
    <property type="match status" value="1"/>
</dbReference>
<protein>
    <recommendedName>
        <fullName evidence="5">Integral membrane protein</fullName>
    </recommendedName>
</protein>
<name>S9SA23_9RHOB</name>
<dbReference type="EMBL" id="APVH01000002">
    <property type="protein sequence ID" value="EPX87005.1"/>
    <property type="molecule type" value="Genomic_DNA"/>
</dbReference>
<dbReference type="AlphaFoldDB" id="S9SA23"/>
<evidence type="ECO:0000313" key="4">
    <source>
        <dbReference type="Proteomes" id="UP000015347"/>
    </source>
</evidence>
<dbReference type="STRING" id="1123237.Salmuc_02980"/>
<organism evidence="3 4">
    <name type="scientific">Salipiger mucosus DSM 16094</name>
    <dbReference type="NCBI Taxonomy" id="1123237"/>
    <lineage>
        <taxon>Bacteria</taxon>
        <taxon>Pseudomonadati</taxon>
        <taxon>Pseudomonadota</taxon>
        <taxon>Alphaproteobacteria</taxon>
        <taxon>Rhodobacterales</taxon>
        <taxon>Roseobacteraceae</taxon>
        <taxon>Salipiger</taxon>
    </lineage>
</organism>
<dbReference type="Proteomes" id="UP000015347">
    <property type="component" value="Unassembled WGS sequence"/>
</dbReference>
<dbReference type="InterPro" id="IPR049713">
    <property type="entry name" value="Pr6Pr-like"/>
</dbReference>
<keyword evidence="2" id="KW-0732">Signal</keyword>
<evidence type="ECO:0000256" key="1">
    <source>
        <dbReference type="SAM" id="Phobius"/>
    </source>
</evidence>
<dbReference type="HOGENOM" id="CLU_077680_0_0_5"/>
<dbReference type="RefSeq" id="WP_020040689.1">
    <property type="nucleotide sequence ID" value="NZ_KE557273.1"/>
</dbReference>
<comment type="caution">
    <text evidence="3">The sequence shown here is derived from an EMBL/GenBank/DDBJ whole genome shotgun (WGS) entry which is preliminary data.</text>
</comment>
<feature type="transmembrane region" description="Helical" evidence="1">
    <location>
        <begin position="44"/>
        <end position="64"/>
    </location>
</feature>
<keyword evidence="4" id="KW-1185">Reference proteome</keyword>
<dbReference type="eggNOG" id="COG2141">
    <property type="taxonomic scope" value="Bacteria"/>
</dbReference>
<feature type="transmembrane region" description="Helical" evidence="1">
    <location>
        <begin position="71"/>
        <end position="92"/>
    </location>
</feature>
<evidence type="ECO:0008006" key="5">
    <source>
        <dbReference type="Google" id="ProtNLM"/>
    </source>
</evidence>
<keyword evidence="1" id="KW-0812">Transmembrane</keyword>
<sequence>MSARTRLFATLIAALALAALAAQAVVTARENPAFTPPEVLWRLVRYFTILTNALVAGTFGWMAARGRMAGRAWLGGLALWIGIVAVVYHLLLARELSGLAALADAGLHTVVPLLVVGFWLAAAPKRGLALRDAGLWLLWPLVYVGYALLRGQGEGVYPYFFVDPGEIGWAGVARWSGILCLGFFTAGAAQVGLARIWPRGR</sequence>
<dbReference type="OrthoDB" id="9809977at2"/>
<keyword evidence="1" id="KW-0472">Membrane</keyword>
<feature type="signal peptide" evidence="2">
    <location>
        <begin position="1"/>
        <end position="24"/>
    </location>
</feature>
<proteinExistence type="predicted"/>
<gene>
    <name evidence="3" type="ORF">Salmuc_02980</name>
</gene>
<feature type="transmembrane region" description="Helical" evidence="1">
    <location>
        <begin position="172"/>
        <end position="197"/>
    </location>
</feature>